<dbReference type="AlphaFoldDB" id="A0A317ZKT8"/>
<evidence type="ECO:0000313" key="2">
    <source>
        <dbReference type="EMBL" id="PXA67131.1"/>
    </source>
</evidence>
<dbReference type="EMBL" id="QHLY01000012">
    <property type="protein sequence ID" value="PXA67131.1"/>
    <property type="molecule type" value="Genomic_DNA"/>
</dbReference>
<dbReference type="OrthoDB" id="9785826at2"/>
<evidence type="ECO:0000313" key="3">
    <source>
        <dbReference type="Proteomes" id="UP000246722"/>
    </source>
</evidence>
<accession>A0A317ZKT8</accession>
<comment type="caution">
    <text evidence="2">The sequence shown here is derived from an EMBL/GenBank/DDBJ whole genome shotgun (WGS) entry which is preliminary data.</text>
</comment>
<keyword evidence="3" id="KW-1185">Reference proteome</keyword>
<reference evidence="2 3" key="1">
    <citation type="submission" date="2018-05" db="EMBL/GenBank/DDBJ databases">
        <title>Genetic diversity of glacier-inhabiting Cryobacterium bacteria in China and description of Cryobacterium mengkeensis sp. nov. and Arthrobacter glacialis sp. nov.</title>
        <authorList>
            <person name="Liu Q."/>
            <person name="Xin Y.-H."/>
        </authorList>
    </citation>
    <scope>NUCLEOTIDE SEQUENCE [LARGE SCALE GENOMIC DNA]</scope>
    <source>
        <strain evidence="2 3">SK-1</strain>
    </source>
</reference>
<sequence length="244" mass="25626">MARILITGSTDGLGRATAAALLDDGHEVILHARNPHRAAAITVLSSRGADLVIADQADRQAVLDAADELNAGPPIDAVIHNAGVISGASVLPVNVVAPYLFTALLRTPTRHVYLSSGMHRGGSTNLRGLDWEGGRATAGYSDSKLFVTALSAAIAHRWAPSILANAVDPGWVPTKMGGAGAPDDFDLGHQTQERLATDTRLEISGGYWHHGVRQQPSRSVDDPDFQERLLSALADATGVALPSR</sequence>
<dbReference type="InterPro" id="IPR002347">
    <property type="entry name" value="SDR_fam"/>
</dbReference>
<protein>
    <submittedName>
        <fullName evidence="2">Short-chain dehydrogenase</fullName>
    </submittedName>
</protein>
<proteinExistence type="predicted"/>
<dbReference type="PRINTS" id="PR00081">
    <property type="entry name" value="GDHRDH"/>
</dbReference>
<dbReference type="Pfam" id="PF00106">
    <property type="entry name" value="adh_short"/>
    <property type="match status" value="1"/>
</dbReference>
<gene>
    <name evidence="2" type="ORF">CTB96_10220</name>
</gene>
<dbReference type="PANTHER" id="PTHR43157">
    <property type="entry name" value="PHOSPHATIDYLINOSITOL-GLYCAN BIOSYNTHESIS CLASS F PROTEIN-RELATED"/>
    <property type="match status" value="1"/>
</dbReference>
<dbReference type="RefSeq" id="WP_110126816.1">
    <property type="nucleotide sequence ID" value="NZ_QHLY01000012.1"/>
</dbReference>
<evidence type="ECO:0000256" key="1">
    <source>
        <dbReference type="ARBA" id="ARBA00023002"/>
    </source>
</evidence>
<dbReference type="InterPro" id="IPR036291">
    <property type="entry name" value="NAD(P)-bd_dom_sf"/>
</dbReference>
<dbReference type="PANTHER" id="PTHR43157:SF31">
    <property type="entry name" value="PHOSPHATIDYLINOSITOL-GLYCAN BIOSYNTHESIS CLASS F PROTEIN"/>
    <property type="match status" value="1"/>
</dbReference>
<dbReference type="Gene3D" id="3.40.50.720">
    <property type="entry name" value="NAD(P)-binding Rossmann-like Domain"/>
    <property type="match status" value="1"/>
</dbReference>
<organism evidence="2 3">
    <name type="scientific">Cryobacterium arcticum</name>
    <dbReference type="NCBI Taxonomy" id="670052"/>
    <lineage>
        <taxon>Bacteria</taxon>
        <taxon>Bacillati</taxon>
        <taxon>Actinomycetota</taxon>
        <taxon>Actinomycetes</taxon>
        <taxon>Micrococcales</taxon>
        <taxon>Microbacteriaceae</taxon>
        <taxon>Cryobacterium</taxon>
    </lineage>
</organism>
<dbReference type="SUPFAM" id="SSF51735">
    <property type="entry name" value="NAD(P)-binding Rossmann-fold domains"/>
    <property type="match status" value="1"/>
</dbReference>
<dbReference type="Proteomes" id="UP000246722">
    <property type="component" value="Unassembled WGS sequence"/>
</dbReference>
<name>A0A317ZKT8_9MICO</name>
<keyword evidence="1" id="KW-0560">Oxidoreductase</keyword>
<dbReference type="GO" id="GO:0016491">
    <property type="term" value="F:oxidoreductase activity"/>
    <property type="evidence" value="ECO:0007669"/>
    <property type="project" value="UniProtKB-KW"/>
</dbReference>